<accession>A0ACC2GLT4</accession>
<organism evidence="1 2">
    <name type="scientific">Dallia pectoralis</name>
    <name type="common">Alaska blackfish</name>
    <dbReference type="NCBI Taxonomy" id="75939"/>
    <lineage>
        <taxon>Eukaryota</taxon>
        <taxon>Metazoa</taxon>
        <taxon>Chordata</taxon>
        <taxon>Craniata</taxon>
        <taxon>Vertebrata</taxon>
        <taxon>Euteleostomi</taxon>
        <taxon>Actinopterygii</taxon>
        <taxon>Neopterygii</taxon>
        <taxon>Teleostei</taxon>
        <taxon>Protacanthopterygii</taxon>
        <taxon>Esociformes</taxon>
        <taxon>Umbridae</taxon>
        <taxon>Dallia</taxon>
    </lineage>
</organism>
<dbReference type="EMBL" id="CM055738">
    <property type="protein sequence ID" value="KAJ8004492.1"/>
    <property type="molecule type" value="Genomic_DNA"/>
</dbReference>
<dbReference type="Proteomes" id="UP001157502">
    <property type="component" value="Chromosome 11"/>
</dbReference>
<gene>
    <name evidence="1" type="ORF">DPEC_G00136840</name>
</gene>
<comment type="caution">
    <text evidence="1">The sequence shown here is derived from an EMBL/GenBank/DDBJ whole genome shotgun (WGS) entry which is preliminary data.</text>
</comment>
<protein>
    <submittedName>
        <fullName evidence="1">Uncharacterized protein</fullName>
    </submittedName>
</protein>
<sequence>MNRLQRKLMPMQNTLSSPCRVPSSTWCFHLRHLPPPVNTPLKNNPENHGREAELTQRQSQSSSPHWSSSAGHEG</sequence>
<evidence type="ECO:0000313" key="2">
    <source>
        <dbReference type="Proteomes" id="UP001157502"/>
    </source>
</evidence>
<name>A0ACC2GLT4_DALPE</name>
<keyword evidence="2" id="KW-1185">Reference proteome</keyword>
<reference evidence="1" key="1">
    <citation type="submission" date="2021-05" db="EMBL/GenBank/DDBJ databases">
        <authorList>
            <person name="Pan Q."/>
            <person name="Jouanno E."/>
            <person name="Zahm M."/>
            <person name="Klopp C."/>
            <person name="Cabau C."/>
            <person name="Louis A."/>
            <person name="Berthelot C."/>
            <person name="Parey E."/>
            <person name="Roest Crollius H."/>
            <person name="Montfort J."/>
            <person name="Robinson-Rechavi M."/>
            <person name="Bouchez O."/>
            <person name="Lampietro C."/>
            <person name="Lopez Roques C."/>
            <person name="Donnadieu C."/>
            <person name="Postlethwait J."/>
            <person name="Bobe J."/>
            <person name="Dillon D."/>
            <person name="Chandos A."/>
            <person name="von Hippel F."/>
            <person name="Guiguen Y."/>
        </authorList>
    </citation>
    <scope>NUCLEOTIDE SEQUENCE</scope>
    <source>
        <strain evidence="1">YG-Jan2019</strain>
    </source>
</reference>
<evidence type="ECO:0000313" key="1">
    <source>
        <dbReference type="EMBL" id="KAJ8004492.1"/>
    </source>
</evidence>
<proteinExistence type="predicted"/>